<accession>A0A285RWH3</accession>
<organism evidence="2 3">
    <name type="scientific">Pseudobutyrivibrio ruminis DSM 9787</name>
    <dbReference type="NCBI Taxonomy" id="1123011"/>
    <lineage>
        <taxon>Bacteria</taxon>
        <taxon>Bacillati</taxon>
        <taxon>Bacillota</taxon>
        <taxon>Clostridia</taxon>
        <taxon>Lachnospirales</taxon>
        <taxon>Lachnospiraceae</taxon>
        <taxon>Pseudobutyrivibrio</taxon>
    </lineage>
</organism>
<name>A0A285RWH3_9FIRM</name>
<evidence type="ECO:0000256" key="1">
    <source>
        <dbReference type="SAM" id="Phobius"/>
    </source>
</evidence>
<dbReference type="EMBL" id="OBMR01000004">
    <property type="protein sequence ID" value="SOB98757.1"/>
    <property type="molecule type" value="Genomic_DNA"/>
</dbReference>
<keyword evidence="1" id="KW-0812">Transmembrane</keyword>
<protein>
    <recommendedName>
        <fullName evidence="4">DUF5050 domain-containing protein</fullName>
    </recommendedName>
</protein>
<dbReference type="Proteomes" id="UP000219563">
    <property type="component" value="Unassembled WGS sequence"/>
</dbReference>
<evidence type="ECO:0000313" key="3">
    <source>
        <dbReference type="Proteomes" id="UP000219563"/>
    </source>
</evidence>
<gene>
    <name evidence="2" type="ORF">SAMN02910411_1533</name>
</gene>
<evidence type="ECO:0000313" key="2">
    <source>
        <dbReference type="EMBL" id="SOB98757.1"/>
    </source>
</evidence>
<keyword evidence="1" id="KW-1133">Transmembrane helix</keyword>
<keyword evidence="1" id="KW-0472">Membrane</keyword>
<dbReference type="RefSeq" id="WP_097076044.1">
    <property type="nucleotide sequence ID" value="NZ_OBMR01000004.1"/>
</dbReference>
<dbReference type="AlphaFoldDB" id="A0A285RWH3"/>
<proteinExistence type="predicted"/>
<evidence type="ECO:0008006" key="4">
    <source>
        <dbReference type="Google" id="ProtNLM"/>
    </source>
</evidence>
<sequence>MDKIIVKRNKIGTAIAVGIVSVFIVVLVVIFLNKKEVDVTQYEKILTNQKSDAVSIDKILSENGHYALICNFLKNDKTETGVYLTDELGKVDLNNVDDMLILPGDIIENTYISFDGNKIAYMEYSLSDVCNWHVFDTSTQADVIIDSEKGDIRNKQNPRVYFYNDSIIYEKLDREKMVAEICSYDIESRLNKVIYSFSIDSEYISYGIDVADGYMVASVNNDGLSLLKYNLETEEIKTIDVQKKVDTIYSVKYAKENDSIIYYGAKKKREKIVLVDNDGHNKTVYRVSSKDTVNNDDIAYRDGKIYIDLVKWYDPVSAWNYSLKAIDLDSKEKTSFDRVGDITLADEGMILLYYPENTTEWIDVYFVRDVK</sequence>
<reference evidence="2 3" key="1">
    <citation type="submission" date="2017-08" db="EMBL/GenBank/DDBJ databases">
        <authorList>
            <person name="de Groot N.N."/>
        </authorList>
    </citation>
    <scope>NUCLEOTIDE SEQUENCE [LARGE SCALE GENOMIC DNA]</scope>
    <source>
        <strain evidence="2 3">DSM 9787</strain>
    </source>
</reference>
<dbReference type="SUPFAM" id="SSF69322">
    <property type="entry name" value="Tricorn protease domain 2"/>
    <property type="match status" value="1"/>
</dbReference>
<feature type="transmembrane region" description="Helical" evidence="1">
    <location>
        <begin position="12"/>
        <end position="32"/>
    </location>
</feature>